<dbReference type="PANTHER" id="PTHR34203:SF13">
    <property type="entry name" value="EXPRESSED PROTEIN"/>
    <property type="match status" value="1"/>
</dbReference>
<dbReference type="InterPro" id="IPR052514">
    <property type="entry name" value="SAM-dependent_MTase"/>
</dbReference>
<evidence type="ECO:0000313" key="4">
    <source>
        <dbReference type="Proteomes" id="UP001314263"/>
    </source>
</evidence>
<gene>
    <name evidence="3" type="ORF">CVIRNUC_001924</name>
</gene>
<evidence type="ECO:0000313" key="3">
    <source>
        <dbReference type="EMBL" id="CAK0749620.1"/>
    </source>
</evidence>
<sequence length="567" mass="62793">MRPLSPSVYTVQRISTTPGLRKSAQEAKRPSLLRQTKSKLILSLFLAACIAGLYIHFVGPEDVEGAAVKATRAESASLYGTTLPSSSPTAAHGLLPIFPWKERFANTTVCSDDCAGHANDGICDDGRDGSGRVHCDLGRDCSDCGPWAHLHRKDEAVATPVAALSAMGVDVYTKQTRTVPFFMMPFTNPKHDVDVSGQMHVNGHIEIGLTQVWYTILKGQCVPAVRQSTAPLLPQHGLVLDVGSNFGYYALYAAAHGCRVVAWEPVPKFRHFIEYGLQLNNFQPHVLVRPTAVADRDGGLYTLKVPQRGIWGTASIGGGNIDEAIDNEGAYEAIEVRGERVDSVVKEDVLLLKLDVEGFEPTAFRSSNGLFDKHRVANVVMEYSPGVYDRTQRWDDYLDWPNMLLFLVENNFTLLHMRDDLVNIPLLGTAFRGQLPMLEEITPENLQYDVKDAEQLAARTMGCTPPRQLSELWPLHWEGCNFIPEDLHPKSFRGYFGHNTNVWATIDINAVQVGGPVGVQSLNQSSTDWSGIAVSALIWQYVARNFSLWRGWQQKADSCPMQSQEDQ</sequence>
<protein>
    <recommendedName>
        <fullName evidence="2">Methyltransferase FkbM domain-containing protein</fullName>
    </recommendedName>
</protein>
<reference evidence="3 4" key="1">
    <citation type="submission" date="2023-10" db="EMBL/GenBank/DDBJ databases">
        <authorList>
            <person name="Maclean D."/>
            <person name="Macfadyen A."/>
        </authorList>
    </citation>
    <scope>NUCLEOTIDE SEQUENCE [LARGE SCALE GENOMIC DNA]</scope>
</reference>
<comment type="caution">
    <text evidence="3">The sequence shown here is derived from an EMBL/GenBank/DDBJ whole genome shotgun (WGS) entry which is preliminary data.</text>
</comment>
<evidence type="ECO:0000256" key="1">
    <source>
        <dbReference type="SAM" id="Phobius"/>
    </source>
</evidence>
<dbReference type="EMBL" id="CAUYUE010000003">
    <property type="protein sequence ID" value="CAK0749620.1"/>
    <property type="molecule type" value="Genomic_DNA"/>
</dbReference>
<keyword evidence="1" id="KW-0812">Transmembrane</keyword>
<keyword evidence="1" id="KW-1133">Transmembrane helix</keyword>
<name>A0AAV1HYY2_9CHLO</name>
<dbReference type="Pfam" id="PF05050">
    <property type="entry name" value="Methyltransf_21"/>
    <property type="match status" value="1"/>
</dbReference>
<evidence type="ECO:0000259" key="2">
    <source>
        <dbReference type="Pfam" id="PF05050"/>
    </source>
</evidence>
<dbReference type="InterPro" id="IPR006342">
    <property type="entry name" value="FkbM_mtfrase"/>
</dbReference>
<feature type="domain" description="Methyltransferase FkbM" evidence="2">
    <location>
        <begin position="241"/>
        <end position="398"/>
    </location>
</feature>
<dbReference type="SUPFAM" id="SSF53335">
    <property type="entry name" value="S-adenosyl-L-methionine-dependent methyltransferases"/>
    <property type="match status" value="1"/>
</dbReference>
<dbReference type="AlphaFoldDB" id="A0AAV1HYY2"/>
<proteinExistence type="predicted"/>
<dbReference type="InterPro" id="IPR029063">
    <property type="entry name" value="SAM-dependent_MTases_sf"/>
</dbReference>
<accession>A0AAV1HYY2</accession>
<feature type="transmembrane region" description="Helical" evidence="1">
    <location>
        <begin position="40"/>
        <end position="59"/>
    </location>
</feature>
<dbReference type="Gene3D" id="3.40.50.150">
    <property type="entry name" value="Vaccinia Virus protein VP39"/>
    <property type="match status" value="1"/>
</dbReference>
<keyword evidence="4" id="KW-1185">Reference proteome</keyword>
<dbReference type="NCBIfam" id="TIGR01444">
    <property type="entry name" value="fkbM_fam"/>
    <property type="match status" value="1"/>
</dbReference>
<dbReference type="PANTHER" id="PTHR34203">
    <property type="entry name" value="METHYLTRANSFERASE, FKBM FAMILY PROTEIN"/>
    <property type="match status" value="1"/>
</dbReference>
<organism evidence="3 4">
    <name type="scientific">Coccomyxa viridis</name>
    <dbReference type="NCBI Taxonomy" id="1274662"/>
    <lineage>
        <taxon>Eukaryota</taxon>
        <taxon>Viridiplantae</taxon>
        <taxon>Chlorophyta</taxon>
        <taxon>core chlorophytes</taxon>
        <taxon>Trebouxiophyceae</taxon>
        <taxon>Trebouxiophyceae incertae sedis</taxon>
        <taxon>Coccomyxaceae</taxon>
        <taxon>Coccomyxa</taxon>
    </lineage>
</organism>
<keyword evidence="1" id="KW-0472">Membrane</keyword>
<dbReference type="Proteomes" id="UP001314263">
    <property type="component" value="Unassembled WGS sequence"/>
</dbReference>